<name>A0A9D1WUW4_9FIRM</name>
<reference evidence="2" key="1">
    <citation type="journal article" date="2021" name="PeerJ">
        <title>Extensive microbial diversity within the chicken gut microbiome revealed by metagenomics and culture.</title>
        <authorList>
            <person name="Gilroy R."/>
            <person name="Ravi A."/>
            <person name="Getino M."/>
            <person name="Pursley I."/>
            <person name="Horton D.L."/>
            <person name="Alikhan N.F."/>
            <person name="Baker D."/>
            <person name="Gharbi K."/>
            <person name="Hall N."/>
            <person name="Watson M."/>
            <person name="Adriaenssens E.M."/>
            <person name="Foster-Nyarko E."/>
            <person name="Jarju S."/>
            <person name="Secka A."/>
            <person name="Antonio M."/>
            <person name="Oren A."/>
            <person name="Chaudhuri R.R."/>
            <person name="La Ragione R."/>
            <person name="Hildebrand F."/>
            <person name="Pallen M.J."/>
        </authorList>
    </citation>
    <scope>NUCLEOTIDE SEQUENCE</scope>
    <source>
        <strain evidence="2">CHK191-13928</strain>
    </source>
</reference>
<dbReference type="EMBL" id="DXEM01000014">
    <property type="protein sequence ID" value="HIX67342.1"/>
    <property type="molecule type" value="Genomic_DNA"/>
</dbReference>
<comment type="caution">
    <text evidence="2">The sequence shown here is derived from an EMBL/GenBank/DDBJ whole genome shotgun (WGS) entry which is preliminary data.</text>
</comment>
<reference evidence="2" key="2">
    <citation type="submission" date="2021-04" db="EMBL/GenBank/DDBJ databases">
        <authorList>
            <person name="Gilroy R."/>
        </authorList>
    </citation>
    <scope>NUCLEOTIDE SEQUENCE</scope>
    <source>
        <strain evidence="2">CHK191-13928</strain>
    </source>
</reference>
<feature type="compositionally biased region" description="Basic and acidic residues" evidence="1">
    <location>
        <begin position="111"/>
        <end position="143"/>
    </location>
</feature>
<dbReference type="Gene3D" id="1.10.10.10">
    <property type="entry name" value="Winged helix-like DNA-binding domain superfamily/Winged helix DNA-binding domain"/>
    <property type="match status" value="1"/>
</dbReference>
<evidence type="ECO:0000256" key="1">
    <source>
        <dbReference type="SAM" id="MobiDB-lite"/>
    </source>
</evidence>
<dbReference type="InterPro" id="IPR036388">
    <property type="entry name" value="WH-like_DNA-bd_sf"/>
</dbReference>
<dbReference type="SUPFAM" id="SSF46785">
    <property type="entry name" value="Winged helix' DNA-binding domain"/>
    <property type="match status" value="1"/>
</dbReference>
<sequence length="236" mass="28002">MSGWMKVYRSLTDHWLWEDKPFSKGQAWIDLLLLVNHTSKKTLIDGSLQEIERGQTITSVRKLCDRWGWSNTKVRRFLKMLEADGMVKVKSDSKKTVINVVNYRVYQDSENEKTTVKRQQDDSETSLKHTNKNEKNDKNEKKCSRARFVPPSYEQVSSYCRERGNSVDAQRFLDFYEAKGWMIGKNKMKDWKAAVRSWERRDSGKKKEPEKLHNFTQRDYDFDELERQLMEKQLGG</sequence>
<evidence type="ECO:0000313" key="3">
    <source>
        <dbReference type="Proteomes" id="UP000886721"/>
    </source>
</evidence>
<evidence type="ECO:0000313" key="2">
    <source>
        <dbReference type="EMBL" id="HIX67342.1"/>
    </source>
</evidence>
<feature type="region of interest" description="Disordered" evidence="1">
    <location>
        <begin position="111"/>
        <end position="145"/>
    </location>
</feature>
<protein>
    <submittedName>
        <fullName evidence="2">GntR family transcriptional regulator</fullName>
    </submittedName>
</protein>
<gene>
    <name evidence="2" type="ORF">H9735_04335</name>
</gene>
<organism evidence="2 3">
    <name type="scientific">Candidatus Anaerostipes excrementavium</name>
    <dbReference type="NCBI Taxonomy" id="2838463"/>
    <lineage>
        <taxon>Bacteria</taxon>
        <taxon>Bacillati</taxon>
        <taxon>Bacillota</taxon>
        <taxon>Clostridia</taxon>
        <taxon>Lachnospirales</taxon>
        <taxon>Lachnospiraceae</taxon>
        <taxon>Anaerostipes</taxon>
    </lineage>
</organism>
<dbReference type="Proteomes" id="UP000886721">
    <property type="component" value="Unassembled WGS sequence"/>
</dbReference>
<dbReference type="AlphaFoldDB" id="A0A9D1WUW4"/>
<accession>A0A9D1WUW4</accession>
<dbReference type="InterPro" id="IPR036390">
    <property type="entry name" value="WH_DNA-bd_sf"/>
</dbReference>
<proteinExistence type="predicted"/>